<evidence type="ECO:0000313" key="1">
    <source>
        <dbReference type="EMBL" id="MCP2728328.1"/>
    </source>
</evidence>
<dbReference type="EMBL" id="JAMZMM010000049">
    <property type="protein sequence ID" value="MCP2728328.1"/>
    <property type="molecule type" value="Genomic_DNA"/>
</dbReference>
<proteinExistence type="predicted"/>
<dbReference type="Proteomes" id="UP001204953">
    <property type="component" value="Unassembled WGS sequence"/>
</dbReference>
<dbReference type="SUPFAM" id="SSF48452">
    <property type="entry name" value="TPR-like"/>
    <property type="match status" value="1"/>
</dbReference>
<sequence>MAQFDQRWQQVYRQLNINFQIASSPDPTLVLNQGIKLLEANSYQQVINAFTLVLEIDRSMSDAYYYLALALLKGRRPKILKRSEVEEIDQLLSAATSMGDSDGTVYWFRALVRDDYYNGNRITNYPPPSAMTLFNKALSCQTNIDRLRALLARLPMFDNELYGVLVQQIL</sequence>
<protein>
    <recommendedName>
        <fullName evidence="3">Tetratricopeptide repeat protein</fullName>
    </recommendedName>
</protein>
<dbReference type="RefSeq" id="WP_254011124.1">
    <property type="nucleotide sequence ID" value="NZ_JAMZMM010000049.1"/>
</dbReference>
<dbReference type="InterPro" id="IPR011990">
    <property type="entry name" value="TPR-like_helical_dom_sf"/>
</dbReference>
<dbReference type="AlphaFoldDB" id="A0AAE3GR51"/>
<evidence type="ECO:0000313" key="2">
    <source>
        <dbReference type="Proteomes" id="UP001204953"/>
    </source>
</evidence>
<comment type="caution">
    <text evidence="1">The sequence shown here is derived from an EMBL/GenBank/DDBJ whole genome shotgun (WGS) entry which is preliminary data.</text>
</comment>
<organism evidence="1 2">
    <name type="scientific">Limnofasciculus baicalensis BBK-W-15</name>
    <dbReference type="NCBI Taxonomy" id="2699891"/>
    <lineage>
        <taxon>Bacteria</taxon>
        <taxon>Bacillati</taxon>
        <taxon>Cyanobacteriota</taxon>
        <taxon>Cyanophyceae</taxon>
        <taxon>Coleofasciculales</taxon>
        <taxon>Coleofasciculaceae</taxon>
        <taxon>Limnofasciculus</taxon>
        <taxon>Limnofasciculus baicalensis</taxon>
    </lineage>
</organism>
<dbReference type="Gene3D" id="1.25.40.10">
    <property type="entry name" value="Tetratricopeptide repeat domain"/>
    <property type="match status" value="1"/>
</dbReference>
<reference evidence="1" key="1">
    <citation type="submission" date="2022-06" db="EMBL/GenBank/DDBJ databases">
        <title>New cyanobacteria of genus Symplocastrum in benthos of Lake Baikal.</title>
        <authorList>
            <person name="Sorokovikova E."/>
            <person name="Tikhonova I."/>
            <person name="Krasnopeev A."/>
            <person name="Evseev P."/>
            <person name="Gladkikh A."/>
            <person name="Belykh O."/>
        </authorList>
    </citation>
    <scope>NUCLEOTIDE SEQUENCE</scope>
    <source>
        <strain evidence="1">BBK-W-15</strain>
    </source>
</reference>
<accession>A0AAE3GR51</accession>
<gene>
    <name evidence="1" type="ORF">NJ959_07550</name>
</gene>
<keyword evidence="2" id="KW-1185">Reference proteome</keyword>
<name>A0AAE3GR51_9CYAN</name>
<evidence type="ECO:0008006" key="3">
    <source>
        <dbReference type="Google" id="ProtNLM"/>
    </source>
</evidence>